<sequence>MRNGELSPSFRDEALHTLENTSPDNPLDVFVVGGGVTGAGSAFDAATRGLKVGVVDAKDWASGTSSRSSKLMHGGLRYLEMLDFKLVAEALKERDLLLQHTAPHLVEPVAFVFPFEHRLIDRAFIGSGVLLYDTMATRPGRKRAVPMHRHLGKKALSSHFPGLADEAAVGALEYYDAKVDDARFVMTLIRSAAGYGAAAANHVSVIDYLHDGDRVSGVRARDEMTGREFDIHARRTILAGGVWTEEQQDLAQADAGLKVLASKGVHITVDQDKIKADPNTGIISKTEKSVLFVIPWEGYWVIGTTDTPWDQDVDSPVANSDDIEYLLKHANAILTEKLTRNDVIGVYSGLRPLLQPVVKEGQASTKVSREHTVMEVEPALAAIAGGKFTTYRVMAEDAVDFVLGDDAKDRRSLTESIPLLGAQGVGAVRRGQSGIAEKYGWDEDRVQRLIRRYGTLVEDIFDLVDEDPELGRPLPGAQRYLRAEAHYAATSEGAVHLGDILERRMRLNYEVRDRGKAAAEAVAAIVAPILGWDADREASEIAGFNAHVDAQITAETTHDDASAAALVEESLKPQ</sequence>
<dbReference type="GO" id="GO:0004368">
    <property type="term" value="F:glycerol-3-phosphate dehydrogenase (quinone) activity"/>
    <property type="evidence" value="ECO:0007669"/>
    <property type="project" value="UniProtKB-EC"/>
</dbReference>
<feature type="domain" description="Alpha-glycerophosphate oxidase C-terminal" evidence="8">
    <location>
        <begin position="413"/>
        <end position="536"/>
    </location>
</feature>
<dbReference type="InterPro" id="IPR038299">
    <property type="entry name" value="DAO_C_sf"/>
</dbReference>
<dbReference type="PRINTS" id="PR01001">
    <property type="entry name" value="FADG3PDH"/>
</dbReference>
<organism evidence="9 10">
    <name type="scientific">Brevibacterium sandarakinum</name>
    <dbReference type="NCBI Taxonomy" id="629680"/>
    <lineage>
        <taxon>Bacteria</taxon>
        <taxon>Bacillati</taxon>
        <taxon>Actinomycetota</taxon>
        <taxon>Actinomycetes</taxon>
        <taxon>Micrococcales</taxon>
        <taxon>Brevibacteriaceae</taxon>
        <taxon>Brevibacterium</taxon>
    </lineage>
</organism>
<evidence type="ECO:0000256" key="4">
    <source>
        <dbReference type="ARBA" id="ARBA00022827"/>
    </source>
</evidence>
<dbReference type="InterPro" id="IPR031656">
    <property type="entry name" value="DAO_C"/>
</dbReference>
<protein>
    <recommendedName>
        <fullName evidence="6">Glycerol-3-phosphate dehydrogenase</fullName>
        <ecNumber evidence="6">1.1.5.3</ecNumber>
    </recommendedName>
</protein>
<dbReference type="GO" id="GO:0046168">
    <property type="term" value="P:glycerol-3-phosphate catabolic process"/>
    <property type="evidence" value="ECO:0007669"/>
    <property type="project" value="TreeGrafter"/>
</dbReference>
<dbReference type="RefSeq" id="WP_092103211.1">
    <property type="nucleotide sequence ID" value="NZ_LT629739.1"/>
</dbReference>
<dbReference type="Pfam" id="PF16901">
    <property type="entry name" value="DAO_C"/>
    <property type="match status" value="1"/>
</dbReference>
<dbReference type="PANTHER" id="PTHR11985">
    <property type="entry name" value="GLYCEROL-3-PHOSPHATE DEHYDROGENASE"/>
    <property type="match status" value="1"/>
</dbReference>
<dbReference type="InterPro" id="IPR006076">
    <property type="entry name" value="FAD-dep_OxRdtase"/>
</dbReference>
<dbReference type="Gene3D" id="1.10.8.870">
    <property type="entry name" value="Alpha-glycerophosphate oxidase, cap domain"/>
    <property type="match status" value="1"/>
</dbReference>
<gene>
    <name evidence="9" type="ORF">SAMN04489751_0698</name>
</gene>
<proteinExistence type="inferred from homology"/>
<accession>A0A1H1MMM6</accession>
<dbReference type="PROSITE" id="PS00977">
    <property type="entry name" value="FAD_G3PDH_1"/>
    <property type="match status" value="1"/>
</dbReference>
<evidence type="ECO:0000259" key="8">
    <source>
        <dbReference type="Pfam" id="PF16901"/>
    </source>
</evidence>
<keyword evidence="4" id="KW-0274">FAD</keyword>
<dbReference type="OrthoDB" id="9766796at2"/>
<feature type="domain" description="FAD dependent oxidoreductase" evidence="7">
    <location>
        <begin position="28"/>
        <end position="353"/>
    </location>
</feature>
<keyword evidence="3 6" id="KW-0285">Flavoprotein</keyword>
<dbReference type="SUPFAM" id="SSF51905">
    <property type="entry name" value="FAD/NAD(P)-binding domain"/>
    <property type="match status" value="1"/>
</dbReference>
<evidence type="ECO:0000256" key="1">
    <source>
        <dbReference type="ARBA" id="ARBA00001974"/>
    </source>
</evidence>
<comment type="catalytic activity">
    <reaction evidence="6">
        <text>a quinone + sn-glycerol 3-phosphate = dihydroxyacetone phosphate + a quinol</text>
        <dbReference type="Rhea" id="RHEA:18977"/>
        <dbReference type="ChEBI" id="CHEBI:24646"/>
        <dbReference type="ChEBI" id="CHEBI:57597"/>
        <dbReference type="ChEBI" id="CHEBI:57642"/>
        <dbReference type="ChEBI" id="CHEBI:132124"/>
        <dbReference type="EC" id="1.1.5.3"/>
    </reaction>
</comment>
<evidence type="ECO:0000256" key="6">
    <source>
        <dbReference type="RuleBase" id="RU361217"/>
    </source>
</evidence>
<comment type="cofactor">
    <cofactor evidence="1 6">
        <name>FAD</name>
        <dbReference type="ChEBI" id="CHEBI:57692"/>
    </cofactor>
</comment>
<keyword evidence="5 6" id="KW-0560">Oxidoreductase</keyword>
<dbReference type="InterPro" id="IPR036188">
    <property type="entry name" value="FAD/NAD-bd_sf"/>
</dbReference>
<dbReference type="STRING" id="629680.SAMN04489751_0698"/>
<reference evidence="9" key="1">
    <citation type="submission" date="2016-10" db="EMBL/GenBank/DDBJ databases">
        <authorList>
            <person name="Varghese N."/>
            <person name="Submissions S."/>
        </authorList>
    </citation>
    <scope>NUCLEOTIDE SEQUENCE [LARGE SCALE GENOMIC DNA]</scope>
    <source>
        <strain evidence="9">DSM 22082</strain>
    </source>
</reference>
<evidence type="ECO:0000256" key="3">
    <source>
        <dbReference type="ARBA" id="ARBA00022630"/>
    </source>
</evidence>
<evidence type="ECO:0000313" key="10">
    <source>
        <dbReference type="Proteomes" id="UP000199700"/>
    </source>
</evidence>
<dbReference type="EC" id="1.1.5.3" evidence="6"/>
<evidence type="ECO:0000256" key="5">
    <source>
        <dbReference type="ARBA" id="ARBA00023002"/>
    </source>
</evidence>
<evidence type="ECO:0000259" key="7">
    <source>
        <dbReference type="Pfam" id="PF01266"/>
    </source>
</evidence>
<evidence type="ECO:0000313" key="9">
    <source>
        <dbReference type="EMBL" id="SDR87882.1"/>
    </source>
</evidence>
<evidence type="ECO:0000256" key="2">
    <source>
        <dbReference type="ARBA" id="ARBA00007330"/>
    </source>
</evidence>
<dbReference type="Gene3D" id="3.30.9.10">
    <property type="entry name" value="D-Amino Acid Oxidase, subunit A, domain 2"/>
    <property type="match status" value="1"/>
</dbReference>
<dbReference type="AlphaFoldDB" id="A0A1H1MMM6"/>
<dbReference type="Gene3D" id="3.50.50.60">
    <property type="entry name" value="FAD/NAD(P)-binding domain"/>
    <property type="match status" value="1"/>
</dbReference>
<keyword evidence="10" id="KW-1185">Reference proteome</keyword>
<dbReference type="PANTHER" id="PTHR11985:SF31">
    <property type="entry name" value="GLYCEROL-3-PHOSPHATE DEHYDROGENASE 2"/>
    <property type="match status" value="1"/>
</dbReference>
<dbReference type="InterPro" id="IPR000447">
    <property type="entry name" value="G3P_DH_FAD-dep"/>
</dbReference>
<dbReference type="EMBL" id="LT629739">
    <property type="protein sequence ID" value="SDR87882.1"/>
    <property type="molecule type" value="Genomic_DNA"/>
</dbReference>
<dbReference type="Pfam" id="PF01266">
    <property type="entry name" value="DAO"/>
    <property type="match status" value="1"/>
</dbReference>
<name>A0A1H1MMM6_BRESA</name>
<dbReference type="GO" id="GO:0009331">
    <property type="term" value="C:glycerol-3-phosphate dehydrogenase (FAD) complex"/>
    <property type="evidence" value="ECO:0007669"/>
    <property type="project" value="UniProtKB-UniRule"/>
</dbReference>
<dbReference type="Proteomes" id="UP000199700">
    <property type="component" value="Chromosome"/>
</dbReference>
<comment type="similarity">
    <text evidence="2 6">Belongs to the FAD-dependent glycerol-3-phosphate dehydrogenase family.</text>
</comment>
<dbReference type="PROSITE" id="PS00978">
    <property type="entry name" value="FAD_G3PDH_2"/>
    <property type="match status" value="1"/>
</dbReference>